<evidence type="ECO:0008006" key="16">
    <source>
        <dbReference type="Google" id="ProtNLM"/>
    </source>
</evidence>
<dbReference type="EMBL" id="JAJJMA010075999">
    <property type="protein sequence ID" value="MCL7028132.1"/>
    <property type="molecule type" value="Genomic_DNA"/>
</dbReference>
<organism evidence="14 15">
    <name type="scientific">Papaver nudicaule</name>
    <name type="common">Iceland poppy</name>
    <dbReference type="NCBI Taxonomy" id="74823"/>
    <lineage>
        <taxon>Eukaryota</taxon>
        <taxon>Viridiplantae</taxon>
        <taxon>Streptophyta</taxon>
        <taxon>Embryophyta</taxon>
        <taxon>Tracheophyta</taxon>
        <taxon>Spermatophyta</taxon>
        <taxon>Magnoliopsida</taxon>
        <taxon>Ranunculales</taxon>
        <taxon>Papaveraceae</taxon>
        <taxon>Papaveroideae</taxon>
        <taxon>Papaver</taxon>
    </lineage>
</organism>
<reference evidence="14" key="1">
    <citation type="submission" date="2022-03" db="EMBL/GenBank/DDBJ databases">
        <title>A functionally conserved STORR gene fusion in Papaver species that diverged 16.8 million years ago.</title>
        <authorList>
            <person name="Catania T."/>
        </authorList>
    </citation>
    <scope>NUCLEOTIDE SEQUENCE</scope>
    <source>
        <strain evidence="14">S-191538</strain>
    </source>
</reference>
<evidence type="ECO:0000313" key="14">
    <source>
        <dbReference type="EMBL" id="MCL7028132.1"/>
    </source>
</evidence>
<name>A0AA41RX16_PAPNU</name>
<dbReference type="InterPro" id="IPR017972">
    <property type="entry name" value="Cyt_P450_CS"/>
</dbReference>
<keyword evidence="7 12" id="KW-0560">Oxidoreductase</keyword>
<accession>A0AA41RX16</accession>
<keyword evidence="6 13" id="KW-1133">Transmembrane helix</keyword>
<keyword evidence="15" id="KW-1185">Reference proteome</keyword>
<dbReference type="InterPro" id="IPR001128">
    <property type="entry name" value="Cyt_P450"/>
</dbReference>
<keyword evidence="3 11" id="KW-0349">Heme</keyword>
<dbReference type="GO" id="GO:0004497">
    <property type="term" value="F:monooxygenase activity"/>
    <property type="evidence" value="ECO:0007669"/>
    <property type="project" value="UniProtKB-KW"/>
</dbReference>
<dbReference type="PRINTS" id="PR00385">
    <property type="entry name" value="P450"/>
</dbReference>
<gene>
    <name evidence="14" type="ORF">MKW94_028069</name>
</gene>
<comment type="cofactor">
    <cofactor evidence="11">
        <name>heme</name>
        <dbReference type="ChEBI" id="CHEBI:30413"/>
    </cofactor>
</comment>
<comment type="caution">
    <text evidence="14">The sequence shown here is derived from an EMBL/GenBank/DDBJ whole genome shotgun (WGS) entry which is preliminary data.</text>
</comment>
<comment type="similarity">
    <text evidence="2 12">Belongs to the cytochrome P450 family.</text>
</comment>
<keyword evidence="5 11" id="KW-0479">Metal-binding</keyword>
<evidence type="ECO:0000256" key="12">
    <source>
        <dbReference type="RuleBase" id="RU000461"/>
    </source>
</evidence>
<dbReference type="InterPro" id="IPR002401">
    <property type="entry name" value="Cyt_P450_E_grp-I"/>
</dbReference>
<dbReference type="PRINTS" id="PR00463">
    <property type="entry name" value="EP450I"/>
</dbReference>
<evidence type="ECO:0000256" key="3">
    <source>
        <dbReference type="ARBA" id="ARBA00022617"/>
    </source>
</evidence>
<dbReference type="Gene3D" id="1.10.630.10">
    <property type="entry name" value="Cytochrome P450"/>
    <property type="match status" value="1"/>
</dbReference>
<evidence type="ECO:0000256" key="1">
    <source>
        <dbReference type="ARBA" id="ARBA00004370"/>
    </source>
</evidence>
<evidence type="ECO:0000256" key="5">
    <source>
        <dbReference type="ARBA" id="ARBA00022723"/>
    </source>
</evidence>
<feature type="binding site" description="axial binding residue" evidence="11">
    <location>
        <position position="465"/>
    </location>
    <ligand>
        <name>heme</name>
        <dbReference type="ChEBI" id="CHEBI:30413"/>
    </ligand>
    <ligandPart>
        <name>Fe</name>
        <dbReference type="ChEBI" id="CHEBI:18248"/>
    </ligandPart>
</feature>
<dbReference type="Proteomes" id="UP001177140">
    <property type="component" value="Unassembled WGS sequence"/>
</dbReference>
<keyword evidence="4 13" id="KW-0812">Transmembrane</keyword>
<dbReference type="GO" id="GO:0016705">
    <property type="term" value="F:oxidoreductase activity, acting on paired donors, with incorporation or reduction of molecular oxygen"/>
    <property type="evidence" value="ECO:0007669"/>
    <property type="project" value="InterPro"/>
</dbReference>
<dbReference type="InterPro" id="IPR050665">
    <property type="entry name" value="Cytochrome_P450_Monooxygen"/>
</dbReference>
<sequence>MEPLLVPSLKIFLSLIVLILFTCFIYLYRILVLNPKTLRSKLLKQGINGPAPSSFIYGNVPDMKRIQSTAVKIPIDKRSVKEDHISSLFPYFEQWRNEYGPVFTYSTGNAQMLYITQPELVKEINLWTSMSLGKPSHIQRDRGALFGKGVIGANGSLWAQQRKIIAPEFYMEKVKGMMNLMLDSATLVMRKWEGEVQNGGGTADIRVDLDLRSFSADVISKACFGSSYNKGKDIFAKIRALQEIMAKQGLFIGIPGSSYLPTTNNKKIWRLEKEVSRLILKVVKERREAKTEMDLLQMLLEGANNESLRLQSTNQFIVDNCKNIYFAGFETTATTASWILMLLATHPEWQTRVRREVSEICECSLPDFNMLRKMELLTMVIQEALRLYPPAMFVSREAFKDVTIGDIHVPKGVAVWLPVGTLHRDPKLWGPDACDFNPDRWSQGTAGACTVPQVYIPFGVGPRICLGQNFAMAELKIILSLILSKFSFSLSPKYRHSPVVKLTLEPEYGVDLIGPTERSEGGPYIW</sequence>
<evidence type="ECO:0000256" key="7">
    <source>
        <dbReference type="ARBA" id="ARBA00023002"/>
    </source>
</evidence>
<evidence type="ECO:0000256" key="8">
    <source>
        <dbReference type="ARBA" id="ARBA00023004"/>
    </source>
</evidence>
<dbReference type="SUPFAM" id="SSF48264">
    <property type="entry name" value="Cytochrome P450"/>
    <property type="match status" value="1"/>
</dbReference>
<dbReference type="GO" id="GO:0016020">
    <property type="term" value="C:membrane"/>
    <property type="evidence" value="ECO:0007669"/>
    <property type="project" value="UniProtKB-SubCell"/>
</dbReference>
<dbReference type="PANTHER" id="PTHR24282:SF196">
    <property type="entry name" value="CYTOCHROME P450 714C2"/>
    <property type="match status" value="1"/>
</dbReference>
<dbReference type="PANTHER" id="PTHR24282">
    <property type="entry name" value="CYTOCHROME P450 FAMILY MEMBER"/>
    <property type="match status" value="1"/>
</dbReference>
<protein>
    <recommendedName>
        <fullName evidence="16">Cytochrome P450</fullName>
    </recommendedName>
</protein>
<dbReference type="GO" id="GO:0005506">
    <property type="term" value="F:iron ion binding"/>
    <property type="evidence" value="ECO:0007669"/>
    <property type="project" value="InterPro"/>
</dbReference>
<evidence type="ECO:0000256" key="9">
    <source>
        <dbReference type="ARBA" id="ARBA00023033"/>
    </source>
</evidence>
<evidence type="ECO:0000256" key="13">
    <source>
        <dbReference type="SAM" id="Phobius"/>
    </source>
</evidence>
<dbReference type="Pfam" id="PF00067">
    <property type="entry name" value="p450"/>
    <property type="match status" value="1"/>
</dbReference>
<keyword evidence="8 11" id="KW-0408">Iron</keyword>
<dbReference type="GO" id="GO:0033075">
    <property type="term" value="P:isoquinoline alkaloid biosynthetic process"/>
    <property type="evidence" value="ECO:0007669"/>
    <property type="project" value="UniProtKB-ARBA"/>
</dbReference>
<dbReference type="AlphaFoldDB" id="A0AA41RX16"/>
<dbReference type="PROSITE" id="PS00086">
    <property type="entry name" value="CYTOCHROME_P450"/>
    <property type="match status" value="1"/>
</dbReference>
<proteinExistence type="inferred from homology"/>
<evidence type="ECO:0000256" key="11">
    <source>
        <dbReference type="PIRSR" id="PIRSR602401-1"/>
    </source>
</evidence>
<evidence type="ECO:0000256" key="4">
    <source>
        <dbReference type="ARBA" id="ARBA00022692"/>
    </source>
</evidence>
<evidence type="ECO:0000256" key="10">
    <source>
        <dbReference type="ARBA" id="ARBA00023136"/>
    </source>
</evidence>
<evidence type="ECO:0000313" key="15">
    <source>
        <dbReference type="Proteomes" id="UP001177140"/>
    </source>
</evidence>
<evidence type="ECO:0000256" key="6">
    <source>
        <dbReference type="ARBA" id="ARBA00022989"/>
    </source>
</evidence>
<evidence type="ECO:0000256" key="2">
    <source>
        <dbReference type="ARBA" id="ARBA00010617"/>
    </source>
</evidence>
<feature type="transmembrane region" description="Helical" evidence="13">
    <location>
        <begin position="12"/>
        <end position="31"/>
    </location>
</feature>
<dbReference type="InterPro" id="IPR036396">
    <property type="entry name" value="Cyt_P450_sf"/>
</dbReference>
<comment type="subcellular location">
    <subcellularLocation>
        <location evidence="1">Membrane</location>
    </subcellularLocation>
</comment>
<keyword evidence="10 13" id="KW-0472">Membrane</keyword>
<keyword evidence="9 12" id="KW-0503">Monooxygenase</keyword>
<dbReference type="GO" id="GO:0020037">
    <property type="term" value="F:heme binding"/>
    <property type="evidence" value="ECO:0007669"/>
    <property type="project" value="InterPro"/>
</dbReference>